<organism evidence="2">
    <name type="scientific">Rhizophora mucronata</name>
    <name type="common">Asiatic mangrove</name>
    <dbReference type="NCBI Taxonomy" id="61149"/>
    <lineage>
        <taxon>Eukaryota</taxon>
        <taxon>Viridiplantae</taxon>
        <taxon>Streptophyta</taxon>
        <taxon>Embryophyta</taxon>
        <taxon>Tracheophyta</taxon>
        <taxon>Spermatophyta</taxon>
        <taxon>Magnoliopsida</taxon>
        <taxon>eudicotyledons</taxon>
        <taxon>Gunneridae</taxon>
        <taxon>Pentapetalae</taxon>
        <taxon>rosids</taxon>
        <taxon>fabids</taxon>
        <taxon>Malpighiales</taxon>
        <taxon>Rhizophoraceae</taxon>
        <taxon>Rhizophora</taxon>
    </lineage>
</organism>
<reference evidence="2" key="1">
    <citation type="submission" date="2018-02" db="EMBL/GenBank/DDBJ databases">
        <title>Rhizophora mucronata_Transcriptome.</title>
        <authorList>
            <person name="Meera S.P."/>
            <person name="Sreeshan A."/>
            <person name="Augustine A."/>
        </authorList>
    </citation>
    <scope>NUCLEOTIDE SEQUENCE</scope>
    <source>
        <tissue evidence="2">Leaf</tissue>
    </source>
</reference>
<accession>A0A2P2IUS8</accession>
<name>A0A2P2IUS8_RHIMU</name>
<keyword evidence="1" id="KW-0732">Signal</keyword>
<dbReference type="EMBL" id="GGEC01004503">
    <property type="protein sequence ID" value="MBW84986.1"/>
    <property type="molecule type" value="Transcribed_RNA"/>
</dbReference>
<proteinExistence type="predicted"/>
<evidence type="ECO:0000313" key="2">
    <source>
        <dbReference type="EMBL" id="MBW84986.1"/>
    </source>
</evidence>
<feature type="chain" id="PRO_5015185494" evidence="1">
    <location>
        <begin position="17"/>
        <end position="50"/>
    </location>
</feature>
<protein>
    <submittedName>
        <fullName evidence="2">Uncharacterized protein</fullName>
    </submittedName>
</protein>
<sequence length="50" mass="5531">MLLFSLCYCYFLLCDASCGVSLSANTLLVVGDYKSICCRVPVYFVIIPVN</sequence>
<evidence type="ECO:0000256" key="1">
    <source>
        <dbReference type="SAM" id="SignalP"/>
    </source>
</evidence>
<dbReference type="AlphaFoldDB" id="A0A2P2IUS8"/>
<feature type="signal peptide" evidence="1">
    <location>
        <begin position="1"/>
        <end position="16"/>
    </location>
</feature>